<evidence type="ECO:0000259" key="1">
    <source>
        <dbReference type="Pfam" id="PF00561"/>
    </source>
</evidence>
<dbReference type="InterPro" id="IPR000073">
    <property type="entry name" value="AB_hydrolase_1"/>
</dbReference>
<dbReference type="GO" id="GO:0016787">
    <property type="term" value="F:hydrolase activity"/>
    <property type="evidence" value="ECO:0007669"/>
    <property type="project" value="UniProtKB-KW"/>
</dbReference>
<comment type="caution">
    <text evidence="2">The sequence shown here is derived from an EMBL/GenBank/DDBJ whole genome shotgun (WGS) entry which is preliminary data.</text>
</comment>
<dbReference type="PANTHER" id="PTHR43194">
    <property type="entry name" value="HYDROLASE ALPHA/BETA FOLD FAMILY"/>
    <property type="match status" value="1"/>
</dbReference>
<evidence type="ECO:0000313" key="3">
    <source>
        <dbReference type="Proteomes" id="UP001501218"/>
    </source>
</evidence>
<dbReference type="PANTHER" id="PTHR43194:SF2">
    <property type="entry name" value="PEROXISOMAL MEMBRANE PROTEIN LPX1"/>
    <property type="match status" value="1"/>
</dbReference>
<reference evidence="3" key="1">
    <citation type="journal article" date="2019" name="Int. J. Syst. Evol. Microbiol.">
        <title>The Global Catalogue of Microorganisms (GCM) 10K type strain sequencing project: providing services to taxonomists for standard genome sequencing and annotation.</title>
        <authorList>
            <consortium name="The Broad Institute Genomics Platform"/>
            <consortium name="The Broad Institute Genome Sequencing Center for Infectious Disease"/>
            <person name="Wu L."/>
            <person name="Ma J."/>
        </authorList>
    </citation>
    <scope>NUCLEOTIDE SEQUENCE [LARGE SCALE GENOMIC DNA]</scope>
    <source>
        <strain evidence="3">JCM 16221</strain>
    </source>
</reference>
<dbReference type="RefSeq" id="WP_344136550.1">
    <property type="nucleotide sequence ID" value="NZ_BAAARA010000021.1"/>
</dbReference>
<keyword evidence="3" id="KW-1185">Reference proteome</keyword>
<organism evidence="2 3">
    <name type="scientific">Saccharopolyspora halophila</name>
    <dbReference type="NCBI Taxonomy" id="405551"/>
    <lineage>
        <taxon>Bacteria</taxon>
        <taxon>Bacillati</taxon>
        <taxon>Actinomycetota</taxon>
        <taxon>Actinomycetes</taxon>
        <taxon>Pseudonocardiales</taxon>
        <taxon>Pseudonocardiaceae</taxon>
        <taxon>Saccharopolyspora</taxon>
    </lineage>
</organism>
<dbReference type="Pfam" id="PF00561">
    <property type="entry name" value="Abhydrolase_1"/>
    <property type="match status" value="1"/>
</dbReference>
<name>A0ABP5TT19_9PSEU</name>
<dbReference type="SUPFAM" id="SSF53474">
    <property type="entry name" value="alpha/beta-Hydrolases"/>
    <property type="match status" value="1"/>
</dbReference>
<dbReference type="Gene3D" id="3.40.50.1820">
    <property type="entry name" value="alpha/beta hydrolase"/>
    <property type="match status" value="1"/>
</dbReference>
<proteinExistence type="predicted"/>
<feature type="domain" description="AB hydrolase-1" evidence="1">
    <location>
        <begin position="21"/>
        <end position="120"/>
    </location>
</feature>
<dbReference type="Proteomes" id="UP001501218">
    <property type="component" value="Unassembled WGS sequence"/>
</dbReference>
<protein>
    <submittedName>
        <fullName evidence="2">Alpha/beta hydrolase</fullName>
    </submittedName>
</protein>
<evidence type="ECO:0000313" key="2">
    <source>
        <dbReference type="EMBL" id="GAA2360877.1"/>
    </source>
</evidence>
<dbReference type="InterPro" id="IPR029058">
    <property type="entry name" value="AB_hydrolase_fold"/>
</dbReference>
<accession>A0ABP5TT19</accession>
<dbReference type="InterPro" id="IPR050228">
    <property type="entry name" value="Carboxylesterase_BioH"/>
</dbReference>
<gene>
    <name evidence="2" type="ORF">GCM10009854_45080</name>
</gene>
<sequence>MFATAADGAKIWYECAPGPRPVLFLHGFASEHEATWERTGWVRAVGERGHVLVDLRGHGNSERASSGYAPDALARDVLCALEAAEVPPVDVVTYSMGGLVGWALARLAPGRVGRLVLGGIGGSRAARENMLRVREALSGDQPDACIDGVAGHGLEGEPPAPALFAAGELDEIAHDAESFAGELGAPFVSLGRRNHLNAVSSRRFKDAALEFLAS</sequence>
<keyword evidence="2" id="KW-0378">Hydrolase</keyword>
<dbReference type="EMBL" id="BAAARA010000021">
    <property type="protein sequence ID" value="GAA2360877.1"/>
    <property type="molecule type" value="Genomic_DNA"/>
</dbReference>